<dbReference type="RefSeq" id="XP_040598928.1">
    <property type="nucleotide sequence ID" value="XM_040742994.1"/>
</dbReference>
<name>A0ABM2XB96_MESAU</name>
<evidence type="ECO:0000313" key="1">
    <source>
        <dbReference type="Proteomes" id="UP000886700"/>
    </source>
</evidence>
<evidence type="ECO:0000313" key="2">
    <source>
        <dbReference type="RefSeq" id="XP_040598928.1"/>
    </source>
</evidence>
<proteinExistence type="predicted"/>
<accession>A0ABM2XB96</accession>
<gene>
    <name evidence="2" type="primary">LOC121139348</name>
</gene>
<keyword evidence="1" id="KW-1185">Reference proteome</keyword>
<dbReference type="Proteomes" id="UP000886700">
    <property type="component" value="Unplaced"/>
</dbReference>
<sequence>METHQATQGSTQDRRRSGLSCLTGTSWSALSAAPPGSNCHLKLISQIHPAFLLRLLCGSPWHQAPASPVVLQAGASQEVLESDRVWVHSPAGQHPRCPTGREDFGKPAGCSRYQLHFTALGDLRQVTSPVWTSFLGCKMSTRVCGEGTRDLEPEAGMASLAPGTDHVTFGEVTQHPCSWVPQPPLQRRGNKTARAVGWLWTGKR</sequence>
<protein>
    <submittedName>
        <fullName evidence="2">Uncharacterized protein LOC121139348</fullName>
    </submittedName>
</protein>
<organism evidence="1 2">
    <name type="scientific">Mesocricetus auratus</name>
    <name type="common">Golden hamster</name>
    <dbReference type="NCBI Taxonomy" id="10036"/>
    <lineage>
        <taxon>Eukaryota</taxon>
        <taxon>Metazoa</taxon>
        <taxon>Chordata</taxon>
        <taxon>Craniata</taxon>
        <taxon>Vertebrata</taxon>
        <taxon>Euteleostomi</taxon>
        <taxon>Mammalia</taxon>
        <taxon>Eutheria</taxon>
        <taxon>Euarchontoglires</taxon>
        <taxon>Glires</taxon>
        <taxon>Rodentia</taxon>
        <taxon>Myomorpha</taxon>
        <taxon>Muroidea</taxon>
        <taxon>Cricetidae</taxon>
        <taxon>Cricetinae</taxon>
        <taxon>Mesocricetus</taxon>
    </lineage>
</organism>
<dbReference type="GeneID" id="121139348"/>
<reference evidence="2" key="1">
    <citation type="submission" date="2025-08" db="UniProtKB">
        <authorList>
            <consortium name="RefSeq"/>
        </authorList>
    </citation>
    <scope>IDENTIFICATION</scope>
    <source>
        <tissue evidence="2">Liver</tissue>
    </source>
</reference>